<dbReference type="Pfam" id="PF03968">
    <property type="entry name" value="LptD_N"/>
    <property type="match status" value="1"/>
</dbReference>
<dbReference type="Proteomes" id="UP000478571">
    <property type="component" value="Unassembled WGS sequence"/>
</dbReference>
<feature type="domain" description="LptD C-terminal" evidence="6">
    <location>
        <begin position="305"/>
        <end position="696"/>
    </location>
</feature>
<dbReference type="Gene3D" id="2.60.450.10">
    <property type="entry name" value="Lipopolysaccharide (LPS) transport protein A like domain"/>
    <property type="match status" value="1"/>
</dbReference>
<name>A0A6L8LTI1_9VIBR</name>
<comment type="similarity">
    <text evidence="4">Belongs to the LptD family.</text>
</comment>
<feature type="chain" id="PRO_5027185980" description="LPS-assembly protein LptD" evidence="4">
    <location>
        <begin position="25"/>
        <end position="795"/>
    </location>
</feature>
<dbReference type="GO" id="GO:0009279">
    <property type="term" value="C:cell outer membrane"/>
    <property type="evidence" value="ECO:0007669"/>
    <property type="project" value="UniProtKB-SubCell"/>
</dbReference>
<evidence type="ECO:0000256" key="4">
    <source>
        <dbReference type="HAMAP-Rule" id="MF_01411"/>
    </source>
</evidence>
<dbReference type="InterPro" id="IPR050218">
    <property type="entry name" value="LptD"/>
</dbReference>
<organism evidence="7 8">
    <name type="scientific">Vibrio tetraodonis subsp. pristinus</name>
    <dbReference type="NCBI Taxonomy" id="2695891"/>
    <lineage>
        <taxon>Bacteria</taxon>
        <taxon>Pseudomonadati</taxon>
        <taxon>Pseudomonadota</taxon>
        <taxon>Gammaproteobacteria</taxon>
        <taxon>Vibrionales</taxon>
        <taxon>Vibrionaceae</taxon>
        <taxon>Vibrio</taxon>
    </lineage>
</organism>
<evidence type="ECO:0000313" key="8">
    <source>
        <dbReference type="Proteomes" id="UP000478571"/>
    </source>
</evidence>
<dbReference type="GO" id="GO:0043165">
    <property type="term" value="P:Gram-negative-bacterium-type cell outer membrane assembly"/>
    <property type="evidence" value="ECO:0007669"/>
    <property type="project" value="UniProtKB-UniRule"/>
</dbReference>
<dbReference type="PANTHER" id="PTHR30189">
    <property type="entry name" value="LPS-ASSEMBLY PROTEIN"/>
    <property type="match status" value="1"/>
</dbReference>
<accession>A0A6L8LTI1</accession>
<dbReference type="GO" id="GO:0015920">
    <property type="term" value="P:lipopolysaccharide transport"/>
    <property type="evidence" value="ECO:0007669"/>
    <property type="project" value="InterPro"/>
</dbReference>
<evidence type="ECO:0000313" key="7">
    <source>
        <dbReference type="EMBL" id="MYM59414.1"/>
    </source>
</evidence>
<dbReference type="RefSeq" id="WP_160929166.1">
    <property type="nucleotide sequence ID" value="NZ_WWEU01000003.1"/>
</dbReference>
<protein>
    <recommendedName>
        <fullName evidence="4">LPS-assembly protein LptD</fullName>
    </recommendedName>
</protein>
<dbReference type="InterPro" id="IPR005653">
    <property type="entry name" value="OstA-like_N"/>
</dbReference>
<evidence type="ECO:0000259" key="6">
    <source>
        <dbReference type="Pfam" id="PF04453"/>
    </source>
</evidence>
<evidence type="ECO:0000256" key="1">
    <source>
        <dbReference type="ARBA" id="ARBA00022729"/>
    </source>
</evidence>
<comment type="subcellular location">
    <subcellularLocation>
        <location evidence="4">Cell outer membrane</location>
    </subcellularLocation>
</comment>
<dbReference type="InterPro" id="IPR020889">
    <property type="entry name" value="LipoPS_assembly_LptD"/>
</dbReference>
<dbReference type="GO" id="GO:1990351">
    <property type="term" value="C:transporter complex"/>
    <property type="evidence" value="ECO:0007669"/>
    <property type="project" value="TreeGrafter"/>
</dbReference>
<feature type="domain" description="Organic solvent tolerance-like N-terminal" evidence="5">
    <location>
        <begin position="65"/>
        <end position="197"/>
    </location>
</feature>
<evidence type="ECO:0000256" key="2">
    <source>
        <dbReference type="ARBA" id="ARBA00023136"/>
    </source>
</evidence>
<keyword evidence="2 4" id="KW-0472">Membrane</keyword>
<evidence type="ECO:0000256" key="3">
    <source>
        <dbReference type="ARBA" id="ARBA00023237"/>
    </source>
</evidence>
<comment type="function">
    <text evidence="4">Together with LptE, is involved in the assembly of lipopolysaccharide (LPS) at the surface of the outer membrane.</text>
</comment>
<dbReference type="Pfam" id="PF04453">
    <property type="entry name" value="LptD"/>
    <property type="match status" value="1"/>
</dbReference>
<evidence type="ECO:0000259" key="5">
    <source>
        <dbReference type="Pfam" id="PF03968"/>
    </source>
</evidence>
<proteinExistence type="inferred from homology"/>
<reference evidence="7 8" key="1">
    <citation type="submission" date="2020-01" db="EMBL/GenBank/DDBJ databases">
        <title>Draft Genome Sequence of Vibrio sp. strain OCN044, Isolated from a Healthy Coral at Palmyra Atoll.</title>
        <authorList>
            <person name="Videau P."/>
            <person name="Loughran R."/>
            <person name="Esquivel A."/>
            <person name="Deadmond M."/>
            <person name="Paddock B.E."/>
            <person name="Saw J.H."/>
            <person name="Ushijima B."/>
        </authorList>
    </citation>
    <scope>NUCLEOTIDE SEQUENCE [LARGE SCALE GENOMIC DNA]</scope>
    <source>
        <strain evidence="7 8">OCN044</strain>
    </source>
</reference>
<dbReference type="NCBIfam" id="NF002997">
    <property type="entry name" value="PRK03761.1"/>
    <property type="match status" value="1"/>
</dbReference>
<dbReference type="HAMAP" id="MF_01411">
    <property type="entry name" value="LPS_assembly_LptD"/>
    <property type="match status" value="1"/>
</dbReference>
<comment type="caution">
    <text evidence="7">The sequence shown here is derived from an EMBL/GenBank/DDBJ whole genome shotgun (WGS) entry which is preliminary data.</text>
</comment>
<dbReference type="AlphaFoldDB" id="A0A6L8LTI1"/>
<keyword evidence="1 4" id="KW-0732">Signal</keyword>
<comment type="caution">
    <text evidence="4">Lacks conserved residue(s) required for the propagation of feature annotation.</text>
</comment>
<keyword evidence="8" id="KW-1185">Reference proteome</keyword>
<dbReference type="InterPro" id="IPR007543">
    <property type="entry name" value="LptD_C"/>
</dbReference>
<dbReference type="PANTHER" id="PTHR30189:SF1">
    <property type="entry name" value="LPS-ASSEMBLY PROTEIN LPTD"/>
    <property type="match status" value="1"/>
</dbReference>
<feature type="signal peptide" evidence="4">
    <location>
        <begin position="1"/>
        <end position="24"/>
    </location>
</feature>
<comment type="subunit">
    <text evidence="4">Component of the lipopolysaccharide transport and assembly complex. Interacts with LptE and LptA.</text>
</comment>
<sequence length="795" mass="90157" precursor="true">MSRFPRTLLASSISAAFIISQANAEESAAASSQAMPFIGQCQTLDPIDQCVVNNEESENKQQPVNVDADHLEAINGDKATYSGNVTVVQGNKRMKADNVTVHQKDNIVVAEGNVIFSDGQIKTISDKAIHNISSEEVTLENTNYQFLCEPGRGEAVYVAKTGKAVYEVEDGTITSCPEGDSSWRMRASSIDIDQNEEEATFYNPRFEIQNVPVFYLPFLTVPIGDTRKTGFLYPTVSYGSSDGFEMEVPIYWNLAPEYDLKTTLKSMQNRGTQLNSEFRYLSDLGFSTIKSEYLPDDKKYPEQGDRWGIQWQHSGIYNDNWKLGIDYSKVSDIRYFSDTGSSLGNQSDGQLIQEAVITYRSASWDASILSRDFQLLTESDNTPYRLLPQLSFNYYSPEVMRYLDLDLKSHISKFDTDNPEKPSATRIHIEPGIKIPVASSWGSWTTEARLLGTYYQQDLSGLDLTELSDEGYNLKESTSRVIPEFRTHAGITLERDTVIFDNYTQTLEPQVQYLYVPEKDQSDIYLYDTTLLQTDYYGLFRSRKYSGVDRIAAANQFSYGASTRFFDNHYKERLNISFGQIFYIDKDTKNTKNSTLSNENNKSNYSAWAVEMDFNYDDYLFYHGGIQYDVDTSDLQLANSTLEYRFDKGYVQGNYRYVTREYIDNTLDSINDLDAITENGISQAGLLASYQLTPKWSASGQYFYDLTTSNALEWLAGIKYRSDCWYIGFSYSNQLKDWSPNFSSYPNSTPTYENNFSFNFGIIGFGTSIGSNSGVVSESSDNNSLGYGRPFFLNN</sequence>
<gene>
    <name evidence="4 7" type="primary">lptD</name>
    <name evidence="7" type="ORF">GTG28_09285</name>
</gene>
<keyword evidence="3 4" id="KW-0998">Cell outer membrane</keyword>
<dbReference type="EMBL" id="WWEU01000003">
    <property type="protein sequence ID" value="MYM59414.1"/>
    <property type="molecule type" value="Genomic_DNA"/>
</dbReference>